<dbReference type="InterPro" id="IPR050264">
    <property type="entry name" value="Bact_CCA-adding_enz_type3_sf"/>
</dbReference>
<dbReference type="Pfam" id="PF01743">
    <property type="entry name" value="PolyA_pol"/>
    <property type="match status" value="1"/>
</dbReference>
<keyword evidence="2 8" id="KW-0808">Transferase</keyword>
<keyword evidence="5" id="KW-0479">Metal-binding</keyword>
<evidence type="ECO:0000256" key="1">
    <source>
        <dbReference type="ARBA" id="ARBA00001946"/>
    </source>
</evidence>
<dbReference type="CDD" id="cd05398">
    <property type="entry name" value="NT_ClassII-CCAase"/>
    <property type="match status" value="1"/>
</dbReference>
<dbReference type="Proteomes" id="UP000319852">
    <property type="component" value="Chromosome"/>
</dbReference>
<organism evidence="11 12">
    <name type="scientific">Adhaeretor mobilis</name>
    <dbReference type="NCBI Taxonomy" id="1930276"/>
    <lineage>
        <taxon>Bacteria</taxon>
        <taxon>Pseudomonadati</taxon>
        <taxon>Planctomycetota</taxon>
        <taxon>Planctomycetia</taxon>
        <taxon>Pirellulales</taxon>
        <taxon>Lacipirellulaceae</taxon>
        <taxon>Adhaeretor</taxon>
    </lineage>
</organism>
<dbReference type="GO" id="GO:0000166">
    <property type="term" value="F:nucleotide binding"/>
    <property type="evidence" value="ECO:0007669"/>
    <property type="project" value="UniProtKB-KW"/>
</dbReference>
<dbReference type="AlphaFoldDB" id="A0A517MUC1"/>
<evidence type="ECO:0000259" key="9">
    <source>
        <dbReference type="Pfam" id="PF01743"/>
    </source>
</evidence>
<dbReference type="GO" id="GO:0000049">
    <property type="term" value="F:tRNA binding"/>
    <property type="evidence" value="ECO:0007669"/>
    <property type="project" value="TreeGrafter"/>
</dbReference>
<dbReference type="EC" id="2.7.7.72" evidence="11"/>
<sequence length="417" mass="46335">MESTNTQRELALDVLRKLRDAGYETYWAGGCVRDQLLGIAPKDYDVATGATPEQVRELFGKRRTLAVGAQFGVIAVLGKKGHDPIEVATFRSDGAYVDGRRPAEVVFTTAEEDAERRDFTINGMFLDPLADNEEEQVVDYVGGREDLQQRTIRAIGDPHERFEEDKLRLLRAVRFAACYDFELDPVTRDAINEMANQVTVVSAERIGAELKRLLTHDNRARGVKLLAETRLLAATLPELANLPAEQSNWQSLLEVLSYLETQSLPTVLAALLAGTVTPLESKAICRRLRLTNQEGDQTAWLLAQLPLIDQAEALSWPKLQRILTAPGSEELMQLASATWPADHRGLGRCQELLQLPPEQLNPPSLVSGDDLISHGIAPGKHFSTLLEFLRDEQLEGRLHTLADSLTAADQWIARHQP</sequence>
<keyword evidence="3" id="KW-0819">tRNA processing</keyword>
<keyword evidence="7" id="KW-0460">Magnesium</keyword>
<feature type="domain" description="Poly A polymerase head" evidence="9">
    <location>
        <begin position="26"/>
        <end position="153"/>
    </location>
</feature>
<comment type="cofactor">
    <cofactor evidence="1">
        <name>Mg(2+)</name>
        <dbReference type="ChEBI" id="CHEBI:18420"/>
    </cofactor>
</comment>
<dbReference type="InterPro" id="IPR032828">
    <property type="entry name" value="PolyA_RNA-bd"/>
</dbReference>
<keyword evidence="4 11" id="KW-0548">Nucleotidyltransferase</keyword>
<keyword evidence="8" id="KW-0694">RNA-binding</keyword>
<dbReference type="InterPro" id="IPR043519">
    <property type="entry name" value="NT_sf"/>
</dbReference>
<proteinExistence type="inferred from homology"/>
<evidence type="ECO:0000313" key="12">
    <source>
        <dbReference type="Proteomes" id="UP000319852"/>
    </source>
</evidence>
<gene>
    <name evidence="11" type="ORF">HG15A2_16610</name>
</gene>
<dbReference type="PANTHER" id="PTHR46173">
    <property type="entry name" value="CCA TRNA NUCLEOTIDYLTRANSFERASE 1, MITOCHONDRIAL"/>
    <property type="match status" value="1"/>
</dbReference>
<dbReference type="KEGG" id="amob:HG15A2_16610"/>
<dbReference type="Gene3D" id="1.10.3090.10">
    <property type="entry name" value="cca-adding enzyme, domain 2"/>
    <property type="match status" value="1"/>
</dbReference>
<dbReference type="PANTHER" id="PTHR46173:SF1">
    <property type="entry name" value="CCA TRNA NUCLEOTIDYLTRANSFERASE 1, MITOCHONDRIAL"/>
    <property type="match status" value="1"/>
</dbReference>
<protein>
    <submittedName>
        <fullName evidence="11">tRNA nucleotidyltransferase/poly(A) polymerase</fullName>
        <ecNumber evidence="11">2.7.7.72</ecNumber>
    </submittedName>
</protein>
<evidence type="ECO:0000256" key="6">
    <source>
        <dbReference type="ARBA" id="ARBA00022741"/>
    </source>
</evidence>
<dbReference type="OrthoDB" id="9805698at2"/>
<dbReference type="InterPro" id="IPR002646">
    <property type="entry name" value="PolA_pol_head_dom"/>
</dbReference>
<dbReference type="GO" id="GO:0046872">
    <property type="term" value="F:metal ion binding"/>
    <property type="evidence" value="ECO:0007669"/>
    <property type="project" value="UniProtKB-KW"/>
</dbReference>
<dbReference type="Pfam" id="PF12627">
    <property type="entry name" value="PolyA_pol_RNAbd"/>
    <property type="match status" value="1"/>
</dbReference>
<keyword evidence="12" id="KW-1185">Reference proteome</keyword>
<dbReference type="RefSeq" id="WP_145059496.1">
    <property type="nucleotide sequence ID" value="NZ_CP036263.1"/>
</dbReference>
<evidence type="ECO:0000256" key="7">
    <source>
        <dbReference type="ARBA" id="ARBA00022842"/>
    </source>
</evidence>
<evidence type="ECO:0000313" key="11">
    <source>
        <dbReference type="EMBL" id="QDS98387.1"/>
    </source>
</evidence>
<keyword evidence="6" id="KW-0547">Nucleotide-binding</keyword>
<evidence type="ECO:0000259" key="10">
    <source>
        <dbReference type="Pfam" id="PF12627"/>
    </source>
</evidence>
<dbReference type="GO" id="GO:0004810">
    <property type="term" value="F:CCA tRNA nucleotidyltransferase activity"/>
    <property type="evidence" value="ECO:0007669"/>
    <property type="project" value="UniProtKB-EC"/>
</dbReference>
<evidence type="ECO:0000256" key="5">
    <source>
        <dbReference type="ARBA" id="ARBA00022723"/>
    </source>
</evidence>
<evidence type="ECO:0000256" key="8">
    <source>
        <dbReference type="RuleBase" id="RU003953"/>
    </source>
</evidence>
<dbReference type="SUPFAM" id="SSF81891">
    <property type="entry name" value="Poly A polymerase C-terminal region-like"/>
    <property type="match status" value="1"/>
</dbReference>
<dbReference type="GO" id="GO:0008033">
    <property type="term" value="P:tRNA processing"/>
    <property type="evidence" value="ECO:0007669"/>
    <property type="project" value="UniProtKB-KW"/>
</dbReference>
<feature type="domain" description="tRNA nucleotidyltransferase/poly(A) polymerase RNA and SrmB- binding" evidence="10">
    <location>
        <begin position="180"/>
        <end position="240"/>
    </location>
</feature>
<comment type="similarity">
    <text evidence="8">Belongs to the tRNA nucleotidyltransferase/poly(A) polymerase family.</text>
</comment>
<dbReference type="SUPFAM" id="SSF81301">
    <property type="entry name" value="Nucleotidyltransferase"/>
    <property type="match status" value="1"/>
</dbReference>
<evidence type="ECO:0000256" key="4">
    <source>
        <dbReference type="ARBA" id="ARBA00022695"/>
    </source>
</evidence>
<dbReference type="Gene3D" id="3.30.460.10">
    <property type="entry name" value="Beta Polymerase, domain 2"/>
    <property type="match status" value="1"/>
</dbReference>
<dbReference type="EMBL" id="CP036263">
    <property type="protein sequence ID" value="QDS98387.1"/>
    <property type="molecule type" value="Genomic_DNA"/>
</dbReference>
<evidence type="ECO:0000256" key="2">
    <source>
        <dbReference type="ARBA" id="ARBA00022679"/>
    </source>
</evidence>
<evidence type="ECO:0000256" key="3">
    <source>
        <dbReference type="ARBA" id="ARBA00022694"/>
    </source>
</evidence>
<name>A0A517MUC1_9BACT</name>
<reference evidence="11 12" key="1">
    <citation type="submission" date="2019-02" db="EMBL/GenBank/DDBJ databases">
        <title>Deep-cultivation of Planctomycetes and their phenomic and genomic characterization uncovers novel biology.</title>
        <authorList>
            <person name="Wiegand S."/>
            <person name="Jogler M."/>
            <person name="Boedeker C."/>
            <person name="Pinto D."/>
            <person name="Vollmers J."/>
            <person name="Rivas-Marin E."/>
            <person name="Kohn T."/>
            <person name="Peeters S.H."/>
            <person name="Heuer A."/>
            <person name="Rast P."/>
            <person name="Oberbeckmann S."/>
            <person name="Bunk B."/>
            <person name="Jeske O."/>
            <person name="Meyerdierks A."/>
            <person name="Storesund J.E."/>
            <person name="Kallscheuer N."/>
            <person name="Luecker S."/>
            <person name="Lage O.M."/>
            <person name="Pohl T."/>
            <person name="Merkel B.J."/>
            <person name="Hornburger P."/>
            <person name="Mueller R.-W."/>
            <person name="Bruemmer F."/>
            <person name="Labrenz M."/>
            <person name="Spormann A.M."/>
            <person name="Op den Camp H."/>
            <person name="Overmann J."/>
            <person name="Amann R."/>
            <person name="Jetten M.S.M."/>
            <person name="Mascher T."/>
            <person name="Medema M.H."/>
            <person name="Devos D.P."/>
            <person name="Kaster A.-K."/>
            <person name="Ovreas L."/>
            <person name="Rohde M."/>
            <person name="Galperin M.Y."/>
            <person name="Jogler C."/>
        </authorList>
    </citation>
    <scope>NUCLEOTIDE SEQUENCE [LARGE SCALE GENOMIC DNA]</scope>
    <source>
        <strain evidence="11 12">HG15A2</strain>
    </source>
</reference>
<accession>A0A517MUC1</accession>